<evidence type="ECO:0000256" key="4">
    <source>
        <dbReference type="ARBA" id="ARBA00022989"/>
    </source>
</evidence>
<gene>
    <name evidence="7" type="ordered locus">Psed_3458</name>
</gene>
<dbReference type="HOGENOM" id="CLU_1609434_0_0_11"/>
<feature type="transmembrane region" description="Helical" evidence="6">
    <location>
        <begin position="124"/>
        <end position="144"/>
    </location>
</feature>
<dbReference type="AlphaFoldDB" id="F4CZB3"/>
<keyword evidence="4 6" id="KW-1133">Transmembrane helix</keyword>
<evidence type="ECO:0000256" key="5">
    <source>
        <dbReference type="ARBA" id="ARBA00023136"/>
    </source>
</evidence>
<evidence type="ECO:0000256" key="1">
    <source>
        <dbReference type="ARBA" id="ARBA00004651"/>
    </source>
</evidence>
<sequence>MRAGKRGPLTHVLRAIELGEDALHIVVSILLGALGVALITDTVRRVAVVLAGPYNLPALVLGVLEEALLLFIVGELLHTVAIALRHRGALDPEPFLVVGIVAGIRRVLIVTAEAEPSFRWNPQGVELLILMALILVMTVATFVWRRASRALPEPVVDSSKVTHTR</sequence>
<reference evidence="7 8" key="1">
    <citation type="journal article" date="2011" name="J. Bacteriol.">
        <title>Genome sequence of the 1,4-dioxane-degrading Pseudonocardia dioxanivorans strain CB1190.</title>
        <authorList>
            <person name="Sales C.M."/>
            <person name="Mahendra S."/>
            <person name="Grostern A."/>
            <person name="Parales R.E."/>
            <person name="Goodwin L.A."/>
            <person name="Woyke T."/>
            <person name="Nolan M."/>
            <person name="Lapidus A."/>
            <person name="Chertkov O."/>
            <person name="Ovchinnikova G."/>
            <person name="Sczyrba A."/>
            <person name="Alvarez-Cohen L."/>
        </authorList>
    </citation>
    <scope>NUCLEOTIDE SEQUENCE [LARGE SCALE GENOMIC DNA]</scope>
    <source>
        <strain evidence="8">ATCC 55486 / DSM 44775 / JCM 13855 / CB1190</strain>
    </source>
</reference>
<evidence type="ECO:0000256" key="3">
    <source>
        <dbReference type="ARBA" id="ARBA00022692"/>
    </source>
</evidence>
<keyword evidence="5 6" id="KW-0472">Membrane</keyword>
<dbReference type="Pfam" id="PF06146">
    <property type="entry name" value="PsiE"/>
    <property type="match status" value="1"/>
</dbReference>
<evidence type="ECO:0000256" key="2">
    <source>
        <dbReference type="ARBA" id="ARBA00022475"/>
    </source>
</evidence>
<evidence type="ECO:0000313" key="8">
    <source>
        <dbReference type="Proteomes" id="UP000007809"/>
    </source>
</evidence>
<accession>F4CZB3</accession>
<name>F4CZB3_PSEUX</name>
<dbReference type="RefSeq" id="WP_013675564.1">
    <property type="nucleotide sequence ID" value="NC_015312.1"/>
</dbReference>
<organism evidence="7 8">
    <name type="scientific">Pseudonocardia dioxanivorans (strain ATCC 55486 / DSM 44775 / JCM 13855 / CB1190)</name>
    <dbReference type="NCBI Taxonomy" id="675635"/>
    <lineage>
        <taxon>Bacteria</taxon>
        <taxon>Bacillati</taxon>
        <taxon>Actinomycetota</taxon>
        <taxon>Actinomycetes</taxon>
        <taxon>Pseudonocardiales</taxon>
        <taxon>Pseudonocardiaceae</taxon>
        <taxon>Pseudonocardia</taxon>
    </lineage>
</organism>
<protein>
    <recommendedName>
        <fullName evidence="9">Phosphate-starvation-inducible E-like protein</fullName>
    </recommendedName>
</protein>
<dbReference type="OrthoDB" id="7992784at2"/>
<proteinExistence type="predicted"/>
<evidence type="ECO:0008006" key="9">
    <source>
        <dbReference type="Google" id="ProtNLM"/>
    </source>
</evidence>
<keyword evidence="3 6" id="KW-0812">Transmembrane</keyword>
<keyword evidence="2" id="KW-1003">Cell membrane</keyword>
<dbReference type="InterPro" id="IPR020948">
    <property type="entry name" value="P_starv_induced_PsiE-like"/>
</dbReference>
<dbReference type="GO" id="GO:0005886">
    <property type="term" value="C:plasma membrane"/>
    <property type="evidence" value="ECO:0007669"/>
    <property type="project" value="UniProtKB-SubCell"/>
</dbReference>
<dbReference type="KEGG" id="pdx:Psed_3458"/>
<dbReference type="EMBL" id="CP002593">
    <property type="protein sequence ID" value="AEA25644.1"/>
    <property type="molecule type" value="Genomic_DNA"/>
</dbReference>
<dbReference type="eggNOG" id="ENOG5033651">
    <property type="taxonomic scope" value="Bacteria"/>
</dbReference>
<keyword evidence="8" id="KW-1185">Reference proteome</keyword>
<evidence type="ECO:0000256" key="6">
    <source>
        <dbReference type="SAM" id="Phobius"/>
    </source>
</evidence>
<dbReference type="Proteomes" id="UP000007809">
    <property type="component" value="Chromosome"/>
</dbReference>
<evidence type="ECO:0000313" key="7">
    <source>
        <dbReference type="EMBL" id="AEA25644.1"/>
    </source>
</evidence>
<comment type="subcellular location">
    <subcellularLocation>
        <location evidence="1">Cell membrane</location>
        <topology evidence="1">Multi-pass membrane protein</topology>
    </subcellularLocation>
</comment>
<feature type="transmembrane region" description="Helical" evidence="6">
    <location>
        <begin position="21"/>
        <end position="39"/>
    </location>
</feature>